<keyword evidence="2" id="KW-1185">Reference proteome</keyword>
<accession>A0A7W7PM88</accession>
<gene>
    <name evidence="1" type="ORF">FHS39_002586</name>
</gene>
<dbReference type="Proteomes" id="UP000556084">
    <property type="component" value="Unassembled WGS sequence"/>
</dbReference>
<evidence type="ECO:0000313" key="1">
    <source>
        <dbReference type="EMBL" id="MBB4893555.1"/>
    </source>
</evidence>
<organism evidence="1 2">
    <name type="scientific">Streptomyces olivoverticillatus</name>
    <dbReference type="NCBI Taxonomy" id="66427"/>
    <lineage>
        <taxon>Bacteria</taxon>
        <taxon>Bacillati</taxon>
        <taxon>Actinomycetota</taxon>
        <taxon>Actinomycetes</taxon>
        <taxon>Kitasatosporales</taxon>
        <taxon>Streptomycetaceae</taxon>
        <taxon>Streptomyces</taxon>
    </lineage>
</organism>
<protein>
    <submittedName>
        <fullName evidence="1">Uncharacterized protein</fullName>
    </submittedName>
</protein>
<proteinExistence type="predicted"/>
<sequence length="164" mass="16504">MPITNPVFTPVDASGNVIGASGSPTSVTVTNTAAVNVANSPTVFTVVQPPTSQYTEAVQSRTSNGNTTAQTWTSNVAQVIVGVNVTAFTGGTNVVISLQQQDANSVWQTIGSSAAITAVGAATFSVGAGMATGAVIVSGGSYRLTWTLTGTFSALSFQLSVQGR</sequence>
<dbReference type="EMBL" id="JACHJH010000003">
    <property type="protein sequence ID" value="MBB4893555.1"/>
    <property type="molecule type" value="Genomic_DNA"/>
</dbReference>
<dbReference type="RefSeq" id="WP_184349424.1">
    <property type="nucleotide sequence ID" value="NZ_JACHJH010000003.1"/>
</dbReference>
<evidence type="ECO:0000313" key="2">
    <source>
        <dbReference type="Proteomes" id="UP000556084"/>
    </source>
</evidence>
<dbReference type="AlphaFoldDB" id="A0A7W7PM88"/>
<comment type="caution">
    <text evidence="1">The sequence shown here is derived from an EMBL/GenBank/DDBJ whole genome shotgun (WGS) entry which is preliminary data.</text>
</comment>
<reference evidence="1 2" key="1">
    <citation type="submission" date="2020-08" db="EMBL/GenBank/DDBJ databases">
        <title>Genomic Encyclopedia of Type Strains, Phase III (KMG-III): the genomes of soil and plant-associated and newly described type strains.</title>
        <authorList>
            <person name="Whitman W."/>
        </authorList>
    </citation>
    <scope>NUCLEOTIDE SEQUENCE [LARGE SCALE GENOMIC DNA]</scope>
    <source>
        <strain evidence="1 2">CECT 3266</strain>
    </source>
</reference>
<name>A0A7W7PM88_9ACTN</name>